<reference evidence="2" key="2">
    <citation type="submission" date="2025-08" db="UniProtKB">
        <authorList>
            <consortium name="RefSeq"/>
        </authorList>
    </citation>
    <scope>IDENTIFICATION</scope>
    <source>
        <tissue evidence="2">Leaf</tissue>
    </source>
</reference>
<protein>
    <submittedName>
        <fullName evidence="2">Uncharacterized protein LOC142164592</fullName>
    </submittedName>
</protein>
<keyword evidence="1" id="KW-1185">Reference proteome</keyword>
<dbReference type="RefSeq" id="XP_075078647.1">
    <property type="nucleotide sequence ID" value="XM_075222546.1"/>
</dbReference>
<gene>
    <name evidence="2" type="primary">LOC142164592</name>
</gene>
<sequence length="253" mass="29260">MEKYIAHAWSRVSIPDLYLHEEGYYIAKFDTIGDLKDILYRGPYTINGRPMILKQWTPDFDIKAEFLMEIPLWITFPNLPMSYWGNKTLSKLSSAIGKPLFADECTTKKSRISYARILVEANVTKKLPTKLTLQEPSWRMFQLQVEYEWKPQYCIDCMKIGHGCILEKRDNDNAVTVSESSGNPRVTRDKGKAKEMQSTDQRDEWPVLASNSRMSLGTTTITTKNGFQILQQQEERMEENRPPDWGGGIIIHQ</sequence>
<reference evidence="1" key="1">
    <citation type="journal article" date="2014" name="Nat. Commun.">
        <title>The tobacco genome sequence and its comparison with those of tomato and potato.</title>
        <authorList>
            <person name="Sierro N."/>
            <person name="Battey J.N."/>
            <person name="Ouadi S."/>
            <person name="Bakaher N."/>
            <person name="Bovet L."/>
            <person name="Willig A."/>
            <person name="Goepfert S."/>
            <person name="Peitsch M.C."/>
            <person name="Ivanov N.V."/>
        </authorList>
    </citation>
    <scope>NUCLEOTIDE SEQUENCE [LARGE SCALE GENOMIC DNA]</scope>
</reference>
<proteinExistence type="predicted"/>
<accession>A0AC58S0Y6</accession>
<evidence type="ECO:0000313" key="2">
    <source>
        <dbReference type="RefSeq" id="XP_075078647.1"/>
    </source>
</evidence>
<name>A0AC58S0Y6_TOBAC</name>
<dbReference type="Proteomes" id="UP000790787">
    <property type="component" value="Chromosome 1"/>
</dbReference>
<evidence type="ECO:0000313" key="1">
    <source>
        <dbReference type="Proteomes" id="UP000790787"/>
    </source>
</evidence>
<organism evidence="1 2">
    <name type="scientific">Nicotiana tabacum</name>
    <name type="common">Common tobacco</name>
    <dbReference type="NCBI Taxonomy" id="4097"/>
    <lineage>
        <taxon>Eukaryota</taxon>
        <taxon>Viridiplantae</taxon>
        <taxon>Streptophyta</taxon>
        <taxon>Embryophyta</taxon>
        <taxon>Tracheophyta</taxon>
        <taxon>Spermatophyta</taxon>
        <taxon>Magnoliopsida</taxon>
        <taxon>eudicotyledons</taxon>
        <taxon>Gunneridae</taxon>
        <taxon>Pentapetalae</taxon>
        <taxon>asterids</taxon>
        <taxon>lamiids</taxon>
        <taxon>Solanales</taxon>
        <taxon>Solanaceae</taxon>
        <taxon>Nicotianoideae</taxon>
        <taxon>Nicotianeae</taxon>
        <taxon>Nicotiana</taxon>
    </lineage>
</organism>